<name>A0A850R9C2_9LACO</name>
<dbReference type="Gene3D" id="3.40.630.30">
    <property type="match status" value="1"/>
</dbReference>
<proteinExistence type="predicted"/>
<evidence type="ECO:0000313" key="4">
    <source>
        <dbReference type="Proteomes" id="UP000563523"/>
    </source>
</evidence>
<feature type="domain" description="N-acetyltransferase" evidence="1">
    <location>
        <begin position="1"/>
        <end position="101"/>
    </location>
</feature>
<reference evidence="3 4" key="1">
    <citation type="submission" date="2020-06" db="EMBL/GenBank/DDBJ databases">
        <authorList>
            <person name="Kang J."/>
        </authorList>
    </citation>
    <scope>NUCLEOTIDE SEQUENCE [LARGE SCALE GENOMIC DNA]</scope>
    <source>
        <strain evidence="3 4">DCY120</strain>
    </source>
</reference>
<dbReference type="Pfam" id="PF14542">
    <property type="entry name" value="Acetyltransf_CG"/>
    <property type="match status" value="1"/>
</dbReference>
<dbReference type="SUPFAM" id="SSF55729">
    <property type="entry name" value="Acyl-CoA N-acyltransferases (Nat)"/>
    <property type="match status" value="1"/>
</dbReference>
<evidence type="ECO:0000259" key="2">
    <source>
        <dbReference type="PROSITE" id="PS51729"/>
    </source>
</evidence>
<feature type="domain" description="N-acetyltransferase" evidence="2">
    <location>
        <begin position="2"/>
        <end position="90"/>
    </location>
</feature>
<dbReference type="RefSeq" id="WP_176942165.1">
    <property type="nucleotide sequence ID" value="NZ_JABZEC010000002.1"/>
</dbReference>
<gene>
    <name evidence="3" type="ORF">HU830_02170</name>
</gene>
<protein>
    <submittedName>
        <fullName evidence="3">N-acetyltransferase</fullName>
    </submittedName>
</protein>
<dbReference type="PROSITE" id="PS51186">
    <property type="entry name" value="GNAT"/>
    <property type="match status" value="1"/>
</dbReference>
<organism evidence="3 4">
    <name type="scientific">Bombilactobacillus apium</name>
    <dbReference type="NCBI Taxonomy" id="2675299"/>
    <lineage>
        <taxon>Bacteria</taxon>
        <taxon>Bacillati</taxon>
        <taxon>Bacillota</taxon>
        <taxon>Bacilli</taxon>
        <taxon>Lactobacillales</taxon>
        <taxon>Lactobacillaceae</taxon>
        <taxon>Bombilactobacillus</taxon>
    </lineage>
</organism>
<dbReference type="InterPro" id="IPR016181">
    <property type="entry name" value="Acyl_CoA_acyltransferase"/>
</dbReference>
<evidence type="ECO:0000259" key="1">
    <source>
        <dbReference type="PROSITE" id="PS51186"/>
    </source>
</evidence>
<evidence type="ECO:0000313" key="3">
    <source>
        <dbReference type="EMBL" id="NVY95996.1"/>
    </source>
</evidence>
<keyword evidence="4" id="KW-1185">Reference proteome</keyword>
<dbReference type="CDD" id="cd04301">
    <property type="entry name" value="NAT_SF"/>
    <property type="match status" value="1"/>
</dbReference>
<dbReference type="InterPro" id="IPR045057">
    <property type="entry name" value="Gcn5-rel_NAT"/>
</dbReference>
<dbReference type="PANTHER" id="PTHR31435">
    <property type="entry name" value="PROTEIN NATD1"/>
    <property type="match status" value="1"/>
</dbReference>
<dbReference type="Proteomes" id="UP000563523">
    <property type="component" value="Unassembled WGS sequence"/>
</dbReference>
<dbReference type="PROSITE" id="PS51729">
    <property type="entry name" value="GNAT_YJDJ"/>
    <property type="match status" value="1"/>
</dbReference>
<dbReference type="GO" id="GO:0016747">
    <property type="term" value="F:acyltransferase activity, transferring groups other than amino-acyl groups"/>
    <property type="evidence" value="ECO:0007669"/>
    <property type="project" value="InterPro"/>
</dbReference>
<comment type="caution">
    <text evidence="3">The sequence shown here is derived from an EMBL/GenBank/DDBJ whole genome shotgun (WGS) entry which is preliminary data.</text>
</comment>
<dbReference type="EMBL" id="JABZEC010000002">
    <property type="protein sequence ID" value="NVY95996.1"/>
    <property type="molecule type" value="Genomic_DNA"/>
</dbReference>
<dbReference type="PANTHER" id="PTHR31435:SF10">
    <property type="entry name" value="BSR4717 PROTEIN"/>
    <property type="match status" value="1"/>
</dbReference>
<accession>A0A850R9C2</accession>
<dbReference type="InterPro" id="IPR031165">
    <property type="entry name" value="GNAT_YJDJ"/>
</dbReference>
<dbReference type="InterPro" id="IPR000182">
    <property type="entry name" value="GNAT_dom"/>
</dbReference>
<sequence length="101" mass="11960">MKFKHQAGCFYQEDAQKHLIGKITYTHLKDQVISIDSTFVDPNYRNQGIARALLEEVIQRARQKYWHIIPVCPYARIVFERESQLQDLLQPVKKEDQDEAK</sequence>
<keyword evidence="3" id="KW-0808">Transferase</keyword>
<dbReference type="AlphaFoldDB" id="A0A850R9C2"/>